<keyword evidence="4 5" id="KW-0808">Transferase</keyword>
<dbReference type="STRING" id="1206085.SAMN05443575_3300"/>
<keyword evidence="6" id="KW-1185">Reference proteome</keyword>
<dbReference type="RefSeq" id="WP_073391487.1">
    <property type="nucleotide sequence ID" value="NZ_FQVU01000004.1"/>
</dbReference>
<comment type="pathway">
    <text evidence="1">Cell wall biogenesis; cell wall polysaccharide biosynthesis.</text>
</comment>
<dbReference type="SUPFAM" id="SSF53448">
    <property type="entry name" value="Nucleotide-diphospho-sugar transferases"/>
    <property type="match status" value="1"/>
</dbReference>
<sequence length="612" mass="64817">MTARTALVAGRTAVVTVVSGRHAHLRTQREFLARCVPAPAVHVVVAIDDPQVAAVVDARPDLPTELLTLPTTGAGLPVAAARNAGAAAAIAAGADLLVFLDVDCVPAPDLLARYRTAVATRPDALVCGPVTYLPPAPDGGWTAPALVAARAPHPARPDPPAGAVEEVAPELFWSLSFALPTSLWARLDGFHPGYVGYGAEDTDFAASAARAGVPTAVAGGADAFHQHHPVSRPPVEHLDDILRNSAVYLRRHGELPMAGWLAAFAERGLITADRPPRRTAAVRVATVPARHDYLDAVLPPTVERVATERVAGWDPDPLLDPSVLRESAQDVDVVHLHFGFDHLAPADLAAWLRCLRELRLPLVVTVHDLRNPHHPTRDRHDAHLALVLAAADAALTLTDGAAAECGTRFGRRPEVVAHPTLLDTVPARVDAATTVLVPLKGLRGNVRDPLDVVRAAAEGAAAAGGRVRVLVGPTVLDRPELAGLAALAPDLPVDLDVAPYLPHDEVVARVAAAHAVVLPYRWGTHSGWTELCRDLGTHVVAPDCGHHRAQWDAVTTYGNDEQRGLDRGSLRAAVAAVCAAPRPAAADRRGREAERDLVRAHHDALYRRVTGR</sequence>
<dbReference type="Gene3D" id="3.40.50.2000">
    <property type="entry name" value="Glycogen Phosphorylase B"/>
    <property type="match status" value="1"/>
</dbReference>
<name>A0A1M5Q5A8_9ACTN</name>
<dbReference type="PANTHER" id="PTHR43179:SF12">
    <property type="entry name" value="GALACTOFURANOSYLTRANSFERASE GLFT2"/>
    <property type="match status" value="1"/>
</dbReference>
<evidence type="ECO:0000256" key="4">
    <source>
        <dbReference type="ARBA" id="ARBA00022679"/>
    </source>
</evidence>
<dbReference type="SUPFAM" id="SSF53756">
    <property type="entry name" value="UDP-Glycosyltransferase/glycogen phosphorylase"/>
    <property type="match status" value="1"/>
</dbReference>
<dbReference type="Proteomes" id="UP000186132">
    <property type="component" value="Unassembled WGS sequence"/>
</dbReference>
<comment type="similarity">
    <text evidence="2">Belongs to the glycosyltransferase 2 family.</text>
</comment>
<keyword evidence="3" id="KW-0328">Glycosyltransferase</keyword>
<evidence type="ECO:0000256" key="2">
    <source>
        <dbReference type="ARBA" id="ARBA00006739"/>
    </source>
</evidence>
<evidence type="ECO:0000313" key="6">
    <source>
        <dbReference type="Proteomes" id="UP000186132"/>
    </source>
</evidence>
<evidence type="ECO:0000256" key="3">
    <source>
        <dbReference type="ARBA" id="ARBA00022676"/>
    </source>
</evidence>
<protein>
    <submittedName>
        <fullName evidence="5">Glycosyltransferase, GT2 family</fullName>
    </submittedName>
</protein>
<dbReference type="InterPro" id="IPR029044">
    <property type="entry name" value="Nucleotide-diphossugar_trans"/>
</dbReference>
<dbReference type="AlphaFoldDB" id="A0A1M5Q5A8"/>
<gene>
    <name evidence="5" type="ORF">SAMN05443575_3300</name>
</gene>
<dbReference type="Gene3D" id="3.90.550.10">
    <property type="entry name" value="Spore Coat Polysaccharide Biosynthesis Protein SpsA, Chain A"/>
    <property type="match status" value="1"/>
</dbReference>
<dbReference type="GO" id="GO:0016757">
    <property type="term" value="F:glycosyltransferase activity"/>
    <property type="evidence" value="ECO:0007669"/>
    <property type="project" value="UniProtKB-KW"/>
</dbReference>
<organism evidence="5 6">
    <name type="scientific">Jatrophihabitans endophyticus</name>
    <dbReference type="NCBI Taxonomy" id="1206085"/>
    <lineage>
        <taxon>Bacteria</taxon>
        <taxon>Bacillati</taxon>
        <taxon>Actinomycetota</taxon>
        <taxon>Actinomycetes</taxon>
        <taxon>Jatrophihabitantales</taxon>
        <taxon>Jatrophihabitantaceae</taxon>
        <taxon>Jatrophihabitans</taxon>
    </lineage>
</organism>
<accession>A0A1M5Q5A8</accession>
<proteinExistence type="inferred from homology"/>
<evidence type="ECO:0000313" key="5">
    <source>
        <dbReference type="EMBL" id="SHH09275.1"/>
    </source>
</evidence>
<evidence type="ECO:0000256" key="1">
    <source>
        <dbReference type="ARBA" id="ARBA00004776"/>
    </source>
</evidence>
<reference evidence="6" key="1">
    <citation type="submission" date="2016-11" db="EMBL/GenBank/DDBJ databases">
        <authorList>
            <person name="Varghese N."/>
            <person name="Submissions S."/>
        </authorList>
    </citation>
    <scope>NUCLEOTIDE SEQUENCE [LARGE SCALE GENOMIC DNA]</scope>
    <source>
        <strain evidence="6">DSM 45627</strain>
    </source>
</reference>
<dbReference type="EMBL" id="FQVU01000004">
    <property type="protein sequence ID" value="SHH09275.1"/>
    <property type="molecule type" value="Genomic_DNA"/>
</dbReference>
<dbReference type="PANTHER" id="PTHR43179">
    <property type="entry name" value="RHAMNOSYLTRANSFERASE WBBL"/>
    <property type="match status" value="1"/>
</dbReference>